<name>A0A1F6YIB5_9BACT</name>
<evidence type="ECO:0000313" key="2">
    <source>
        <dbReference type="Proteomes" id="UP000179274"/>
    </source>
</evidence>
<dbReference type="AlphaFoldDB" id="A0A1F6YIB5"/>
<proteinExistence type="predicted"/>
<dbReference type="Proteomes" id="UP000179274">
    <property type="component" value="Unassembled WGS sequence"/>
</dbReference>
<comment type="caution">
    <text evidence="1">The sequence shown here is derived from an EMBL/GenBank/DDBJ whole genome shotgun (WGS) entry which is preliminary data.</text>
</comment>
<protein>
    <submittedName>
        <fullName evidence="1">Uncharacterized protein</fullName>
    </submittedName>
</protein>
<sequence>MTKRNIILIIAIIFFALAFARFSSNEDTWLCQNGVWVKHGNPKQSEPITKCSNIKPIACTMDAKQCPDGSYVGRTPPKCEFVCPK</sequence>
<evidence type="ECO:0000313" key="1">
    <source>
        <dbReference type="EMBL" id="OGJ06119.1"/>
    </source>
</evidence>
<organism evidence="1 2">
    <name type="scientific">Candidatus Nomurabacteria bacterium RIFOXYA1_FULL_35_17</name>
    <dbReference type="NCBI Taxonomy" id="1801798"/>
    <lineage>
        <taxon>Bacteria</taxon>
        <taxon>Candidatus Nomuraibacteriota</taxon>
    </lineage>
</organism>
<reference evidence="1 2" key="1">
    <citation type="journal article" date="2016" name="Nat. Commun.">
        <title>Thousands of microbial genomes shed light on interconnected biogeochemical processes in an aquifer system.</title>
        <authorList>
            <person name="Anantharaman K."/>
            <person name="Brown C.T."/>
            <person name="Hug L.A."/>
            <person name="Sharon I."/>
            <person name="Castelle C.J."/>
            <person name="Probst A.J."/>
            <person name="Thomas B.C."/>
            <person name="Singh A."/>
            <person name="Wilkins M.J."/>
            <person name="Karaoz U."/>
            <person name="Brodie E.L."/>
            <person name="Williams K.H."/>
            <person name="Hubbard S.S."/>
            <person name="Banfield J.F."/>
        </authorList>
    </citation>
    <scope>NUCLEOTIDE SEQUENCE [LARGE SCALE GENOMIC DNA]</scope>
</reference>
<dbReference type="EMBL" id="MFVW01000024">
    <property type="protein sequence ID" value="OGJ06119.1"/>
    <property type="molecule type" value="Genomic_DNA"/>
</dbReference>
<accession>A0A1F6YIB5</accession>
<gene>
    <name evidence="1" type="ORF">A2192_01735</name>
</gene>